<name>A0A835SAW5_CHLIN</name>
<feature type="compositionally biased region" description="Low complexity" evidence="1">
    <location>
        <begin position="179"/>
        <end position="195"/>
    </location>
</feature>
<dbReference type="GO" id="GO:0009507">
    <property type="term" value="C:chloroplast"/>
    <property type="evidence" value="ECO:0007669"/>
    <property type="project" value="GOC"/>
</dbReference>
<dbReference type="InterPro" id="IPR016024">
    <property type="entry name" value="ARM-type_fold"/>
</dbReference>
<organism evidence="3 4">
    <name type="scientific">Chlamydomonas incerta</name>
    <dbReference type="NCBI Taxonomy" id="51695"/>
    <lineage>
        <taxon>Eukaryota</taxon>
        <taxon>Viridiplantae</taxon>
        <taxon>Chlorophyta</taxon>
        <taxon>core chlorophytes</taxon>
        <taxon>Chlorophyceae</taxon>
        <taxon>CS clade</taxon>
        <taxon>Chlamydomonadales</taxon>
        <taxon>Chlamydomonadaceae</taxon>
        <taxon>Chlamydomonas</taxon>
    </lineage>
</organism>
<dbReference type="InterPro" id="IPR013584">
    <property type="entry name" value="RAP"/>
</dbReference>
<dbReference type="Proteomes" id="UP000650467">
    <property type="component" value="Unassembled WGS sequence"/>
</dbReference>
<comment type="caution">
    <text evidence="3">The sequence shown here is derived from an EMBL/GenBank/DDBJ whole genome shotgun (WGS) entry which is preliminary data.</text>
</comment>
<gene>
    <name evidence="3" type="ORF">HXX76_015218</name>
</gene>
<evidence type="ECO:0000313" key="4">
    <source>
        <dbReference type="Proteomes" id="UP000650467"/>
    </source>
</evidence>
<sequence length="957" mass="98355">MSRPGSLIEMSWLLRAGSWSFAHELATSQHVYKGICSRAHCWLARGRASWSSWDSWTAALRPAGPDSAARGGELLPACSAAPSDPAAASAASAAAAVVAAVRISGRLRLVAAAAAAAITRAGGLPLPTPPLPGARLQAAPTAPAAPATAAVAATFAQSGQLLMQPDGWRAQRVAVATGRHYSTGSGSSSSSSSSSRGGGGCGGRVGSGSGRAGGGQWRGEAGRPGGGGGSTGSGQGGARDPADDVGVCRTVEELQGVLDRRLAVWSERKNLMNLSAAFHKCGKLHSARAGTAATAAARAGVIAALAPALLPLVPRIRNPGHCSIVLWALAKVRRGSSGNDDGPVAAQLLAPALLQRLADPVLLDAAKPQELANALWALGKLREDQQQQGSGWDPPSSPHLATLAGAVTSRLRVAVGHGFNGQDISNSLCACAKLGYRDSELLSALAAAAVGVARGMNAQELANSLWACAKLGYRDSELLAALADTAVALAHDLNAQELANSLWALGALSCSEPEYSPAVRALCGEALRRLRTEKLAAAFKPQHLSNILIALEGLQLGGDQAALVAAAAEECARRGFAGFNPQGFSNSAWALAKMGYGAGSTPLATNQQQSQQQWYAAAVAAAQRPGVMAGATAQAWANLLYALALVRHQPPPALLDTAGAASALQQGNSQDCANMLWALAVLQLRHGGVEAAVCGRLGELLQRKPESVAVCNSLWALAVLGGGGAAGPRAAAELALAFACEAVRRHAELNEEDLSQLWQAQRALGGEVAEAFASSPDVQAAMEAAVAANRRVRGAEPTTRTQQQVVDALYRLQQQGRLPIASVRAEVAVAGVLGPVDVVLDWSDGRQVAVEVDGPDHFFSNRPRDPSAVDGSTALRNRQLRRALGAGHVLCVPYWEWDGLSSRADQEAYLLRRLQQAVQPPAVQSGALAPAAGGHSAAYSSSAAASRQAVGGYQQQQ</sequence>
<dbReference type="OrthoDB" id="550635at2759"/>
<keyword evidence="4" id="KW-1185">Reference proteome</keyword>
<dbReference type="Pfam" id="PF26188">
    <property type="entry name" value="RESC6"/>
    <property type="match status" value="1"/>
</dbReference>
<dbReference type="GO" id="GO:0044528">
    <property type="term" value="P:regulation of mitochondrial mRNA stability"/>
    <property type="evidence" value="ECO:0007669"/>
    <property type="project" value="TreeGrafter"/>
</dbReference>
<accession>A0A835SAW5</accession>
<dbReference type="PANTHER" id="PTHR21228:SF40">
    <property type="entry name" value="LD45607P"/>
    <property type="match status" value="1"/>
</dbReference>
<evidence type="ECO:0000256" key="1">
    <source>
        <dbReference type="SAM" id="MobiDB-lite"/>
    </source>
</evidence>
<dbReference type="EMBL" id="JAEHOC010000077">
    <property type="protein sequence ID" value="KAG2423579.1"/>
    <property type="molecule type" value="Genomic_DNA"/>
</dbReference>
<dbReference type="PANTHER" id="PTHR21228">
    <property type="entry name" value="FAST LEU-RICH DOMAIN-CONTAINING"/>
    <property type="match status" value="1"/>
</dbReference>
<dbReference type="GO" id="GO:0000963">
    <property type="term" value="P:mitochondrial RNA processing"/>
    <property type="evidence" value="ECO:0007669"/>
    <property type="project" value="TreeGrafter"/>
</dbReference>
<dbReference type="AlphaFoldDB" id="A0A835SAW5"/>
<dbReference type="SUPFAM" id="SSF48371">
    <property type="entry name" value="ARM repeat"/>
    <property type="match status" value="1"/>
</dbReference>
<dbReference type="PROSITE" id="PS51286">
    <property type="entry name" value="RAP"/>
    <property type="match status" value="1"/>
</dbReference>
<dbReference type="GO" id="GO:0035770">
    <property type="term" value="C:ribonucleoprotein granule"/>
    <property type="evidence" value="ECO:0007669"/>
    <property type="project" value="TreeGrafter"/>
</dbReference>
<protein>
    <recommendedName>
        <fullName evidence="2">RAP domain-containing protein</fullName>
    </recommendedName>
</protein>
<proteinExistence type="predicted"/>
<feature type="domain" description="RAP" evidence="2">
    <location>
        <begin position="848"/>
        <end position="912"/>
    </location>
</feature>
<dbReference type="GO" id="GO:0003723">
    <property type="term" value="F:RNA binding"/>
    <property type="evidence" value="ECO:0007669"/>
    <property type="project" value="TreeGrafter"/>
</dbReference>
<dbReference type="InterPro" id="IPR058917">
    <property type="entry name" value="RESC6_dom"/>
</dbReference>
<dbReference type="GO" id="GO:0005759">
    <property type="term" value="C:mitochondrial matrix"/>
    <property type="evidence" value="ECO:0007669"/>
    <property type="project" value="TreeGrafter"/>
</dbReference>
<reference evidence="3" key="1">
    <citation type="journal article" date="2020" name="bioRxiv">
        <title>Comparative genomics of Chlamydomonas.</title>
        <authorList>
            <person name="Craig R.J."/>
            <person name="Hasan A.R."/>
            <person name="Ness R.W."/>
            <person name="Keightley P.D."/>
        </authorList>
    </citation>
    <scope>NUCLEOTIDE SEQUENCE</scope>
    <source>
        <strain evidence="3">SAG 7.73</strain>
    </source>
</reference>
<feature type="compositionally biased region" description="Gly residues" evidence="1">
    <location>
        <begin position="196"/>
        <end position="237"/>
    </location>
</feature>
<dbReference type="GO" id="GO:1901259">
    <property type="term" value="P:chloroplast rRNA processing"/>
    <property type="evidence" value="ECO:0007669"/>
    <property type="project" value="TreeGrafter"/>
</dbReference>
<evidence type="ECO:0000259" key="2">
    <source>
        <dbReference type="PROSITE" id="PS51286"/>
    </source>
</evidence>
<evidence type="ECO:0000313" key="3">
    <source>
        <dbReference type="EMBL" id="KAG2423579.1"/>
    </source>
</evidence>
<feature type="region of interest" description="Disordered" evidence="1">
    <location>
        <begin position="179"/>
        <end position="243"/>
    </location>
</feature>
<dbReference type="SMART" id="SM00952">
    <property type="entry name" value="RAP"/>
    <property type="match status" value="1"/>
</dbReference>
<dbReference type="Pfam" id="PF08373">
    <property type="entry name" value="RAP"/>
    <property type="match status" value="1"/>
</dbReference>
<dbReference type="InterPro" id="IPR050870">
    <property type="entry name" value="FAST_kinase"/>
</dbReference>